<evidence type="ECO:0000256" key="3">
    <source>
        <dbReference type="ARBA" id="ARBA00023163"/>
    </source>
</evidence>
<dbReference type="eggNOG" id="COG0250">
    <property type="taxonomic scope" value="Bacteria"/>
</dbReference>
<keyword evidence="3" id="KW-0804">Transcription</keyword>
<keyword evidence="2" id="KW-0805">Transcription regulation</keyword>
<dbReference type="SUPFAM" id="SSF82679">
    <property type="entry name" value="N-utilization substance G protein NusG, N-terminal domain"/>
    <property type="match status" value="1"/>
</dbReference>
<feature type="domain" description="NusG-like N-terminal" evidence="4">
    <location>
        <begin position="11"/>
        <end position="99"/>
    </location>
</feature>
<protein>
    <submittedName>
        <fullName evidence="5">Transcriptional activator RfaH</fullName>
    </submittedName>
</protein>
<reference evidence="5 6" key="1">
    <citation type="journal article" date="2012" name="Int. J. Syst. Evol. Microbiol.">
        <title>Vibrio caribbeanicus sp. nov., isolated from the marine sponge Scleritoderma cyanea.</title>
        <authorList>
            <person name="Hoffmann M."/>
            <person name="Monday S.R."/>
            <person name="Allard M.W."/>
            <person name="Strain E.A."/>
            <person name="Whittaker P."/>
            <person name="Naum M."/>
            <person name="McCarthy P.J."/>
            <person name="Lopez J.V."/>
            <person name="Fischer M."/>
            <person name="Brown E.W."/>
        </authorList>
    </citation>
    <scope>NUCLEOTIDE SEQUENCE [LARGE SCALE GENOMIC DNA]</scope>
    <source>
        <strain evidence="5 6">LMG 19158</strain>
    </source>
</reference>
<dbReference type="GO" id="GO:0006354">
    <property type="term" value="P:DNA-templated transcription elongation"/>
    <property type="evidence" value="ECO:0007669"/>
    <property type="project" value="InterPro"/>
</dbReference>
<dbReference type="InterPro" id="IPR043425">
    <property type="entry name" value="NusG-like"/>
</dbReference>
<evidence type="ECO:0000256" key="2">
    <source>
        <dbReference type="ARBA" id="ARBA00023015"/>
    </source>
</evidence>
<dbReference type="InterPro" id="IPR036735">
    <property type="entry name" value="NGN_dom_sf"/>
</dbReference>
<dbReference type="EMBL" id="AFWE01000175">
    <property type="protein sequence ID" value="EGU33599.1"/>
    <property type="molecule type" value="Genomic_DNA"/>
</dbReference>
<dbReference type="Proteomes" id="UP000004349">
    <property type="component" value="Unassembled WGS sequence"/>
</dbReference>
<dbReference type="GO" id="GO:0005829">
    <property type="term" value="C:cytosol"/>
    <property type="evidence" value="ECO:0007669"/>
    <property type="project" value="TreeGrafter"/>
</dbReference>
<accession>F9RR13</accession>
<dbReference type="AlphaFoldDB" id="F9RR13"/>
<evidence type="ECO:0000313" key="5">
    <source>
        <dbReference type="EMBL" id="EGU33599.1"/>
    </source>
</evidence>
<proteinExistence type="predicted"/>
<organism evidence="5 6">
    <name type="scientific">Vibrio scophthalmi LMG 19158</name>
    <dbReference type="NCBI Taxonomy" id="870967"/>
    <lineage>
        <taxon>Bacteria</taxon>
        <taxon>Pseudomonadati</taxon>
        <taxon>Pseudomonadota</taxon>
        <taxon>Gammaproteobacteria</taxon>
        <taxon>Vibrionales</taxon>
        <taxon>Vibrionaceae</taxon>
        <taxon>Vibrio</taxon>
    </lineage>
</organism>
<dbReference type="PANTHER" id="PTHR30265:SF7">
    <property type="entry name" value="TRANSCRIPTION ANTITERMINATION PROTEIN RFAH"/>
    <property type="match status" value="1"/>
</dbReference>
<comment type="caution">
    <text evidence="5">The sequence shown here is derived from an EMBL/GenBank/DDBJ whole genome shotgun (WGS) entry which is preliminary data.</text>
</comment>
<dbReference type="Gene3D" id="3.30.70.940">
    <property type="entry name" value="NusG, N-terminal domain"/>
    <property type="match status" value="1"/>
</dbReference>
<keyword evidence="1" id="KW-0889">Transcription antitermination</keyword>
<dbReference type="InterPro" id="IPR006645">
    <property type="entry name" value="NGN-like_dom"/>
</dbReference>
<evidence type="ECO:0000259" key="4">
    <source>
        <dbReference type="SMART" id="SM00738"/>
    </source>
</evidence>
<sequence>MDEIYSASSDCKRWFLVRCKSKQEQRASLNFSNQMITSYYPTIGVLKTSRGKTTLKQEALFPGYLFVHLDISSNYASKVNNTFGVYGFVNFAGKPQMVIA</sequence>
<dbReference type="SMART" id="SM00738">
    <property type="entry name" value="NGN"/>
    <property type="match status" value="1"/>
</dbReference>
<evidence type="ECO:0000313" key="6">
    <source>
        <dbReference type="Proteomes" id="UP000004349"/>
    </source>
</evidence>
<dbReference type="PANTHER" id="PTHR30265">
    <property type="entry name" value="RHO-INTERACTING TRANSCRIPTION TERMINATION FACTOR NUSG"/>
    <property type="match status" value="1"/>
</dbReference>
<dbReference type="GO" id="GO:0031564">
    <property type="term" value="P:transcription antitermination"/>
    <property type="evidence" value="ECO:0007669"/>
    <property type="project" value="UniProtKB-KW"/>
</dbReference>
<dbReference type="Pfam" id="PF02357">
    <property type="entry name" value="NusG"/>
    <property type="match status" value="1"/>
</dbReference>
<evidence type="ECO:0000256" key="1">
    <source>
        <dbReference type="ARBA" id="ARBA00022814"/>
    </source>
</evidence>
<name>F9RR13_9VIBR</name>
<gene>
    <name evidence="5" type="ORF">VIS19158_09867</name>
</gene>